<dbReference type="Proteomes" id="UP000250235">
    <property type="component" value="Unassembled WGS sequence"/>
</dbReference>
<reference evidence="1 2" key="1">
    <citation type="journal article" date="2015" name="Proc. Natl. Acad. Sci. U.S.A.">
        <title>The resurrection genome of Boea hygrometrica: A blueprint for survival of dehydration.</title>
        <authorList>
            <person name="Xiao L."/>
            <person name="Yang G."/>
            <person name="Zhang L."/>
            <person name="Yang X."/>
            <person name="Zhao S."/>
            <person name="Ji Z."/>
            <person name="Zhou Q."/>
            <person name="Hu M."/>
            <person name="Wang Y."/>
            <person name="Chen M."/>
            <person name="Xu Y."/>
            <person name="Jin H."/>
            <person name="Xiao X."/>
            <person name="Hu G."/>
            <person name="Bao F."/>
            <person name="Hu Y."/>
            <person name="Wan P."/>
            <person name="Li L."/>
            <person name="Deng X."/>
            <person name="Kuang T."/>
            <person name="Xiang C."/>
            <person name="Zhu J.K."/>
            <person name="Oliver M.J."/>
            <person name="He Y."/>
        </authorList>
    </citation>
    <scope>NUCLEOTIDE SEQUENCE [LARGE SCALE GENOMIC DNA]</scope>
    <source>
        <strain evidence="2">cv. XS01</strain>
    </source>
</reference>
<sequence length="385" mass="43324">MASSLVANALQVNFDSVLGIPDNNGMFKMFRALESTGLRGFLGCPSVLYEKELEQFFDTTLVKIMKFSVSFTASFLNCVDRSDLIVDRDYDGATVIQLNRIFIRRGPDSENDNRQPLKCQFPREIGRSQVPRRQQDLGIADPVVQVDTDLSTDPVFADQVVQMEKDQRPDPTESDNFSQRISDIALQSPGPSSSTDSHMLFTTADIPLNDKIVVDQLVFPAPALPASVLAESLAQLQTYVSQLSIKQMRTTNSIGNLKNELLSKIDNIEKFAAEARTQQDHVFRDLIKSVKHEVQLQKTALSLKIIEFKKGVWAHSAIVSTYLADIRKEMHEQKAALSQKMDDKLKADVFIEDERQYRAAHLLAGLVVSRYETSFRSELFGTLVW</sequence>
<dbReference type="EMBL" id="KQ986337">
    <property type="protein sequence ID" value="KZV58754.1"/>
    <property type="molecule type" value="Genomic_DNA"/>
</dbReference>
<name>A0A2Z7DL02_9LAMI</name>
<keyword evidence="2" id="KW-1185">Reference proteome</keyword>
<proteinExistence type="predicted"/>
<gene>
    <name evidence="1" type="ORF">F511_24581</name>
</gene>
<protein>
    <submittedName>
        <fullName evidence="1">Uncharacterized protein</fullName>
    </submittedName>
</protein>
<accession>A0A2Z7DL02</accession>
<evidence type="ECO:0000313" key="2">
    <source>
        <dbReference type="Proteomes" id="UP000250235"/>
    </source>
</evidence>
<evidence type="ECO:0000313" key="1">
    <source>
        <dbReference type="EMBL" id="KZV58754.1"/>
    </source>
</evidence>
<dbReference type="AlphaFoldDB" id="A0A2Z7DL02"/>
<organism evidence="1 2">
    <name type="scientific">Dorcoceras hygrometricum</name>
    <dbReference type="NCBI Taxonomy" id="472368"/>
    <lineage>
        <taxon>Eukaryota</taxon>
        <taxon>Viridiplantae</taxon>
        <taxon>Streptophyta</taxon>
        <taxon>Embryophyta</taxon>
        <taxon>Tracheophyta</taxon>
        <taxon>Spermatophyta</taxon>
        <taxon>Magnoliopsida</taxon>
        <taxon>eudicotyledons</taxon>
        <taxon>Gunneridae</taxon>
        <taxon>Pentapetalae</taxon>
        <taxon>asterids</taxon>
        <taxon>lamiids</taxon>
        <taxon>Lamiales</taxon>
        <taxon>Gesneriaceae</taxon>
        <taxon>Didymocarpoideae</taxon>
        <taxon>Trichosporeae</taxon>
        <taxon>Loxocarpinae</taxon>
        <taxon>Dorcoceras</taxon>
    </lineage>
</organism>